<keyword evidence="6" id="KW-0175">Coiled coil</keyword>
<dbReference type="EC" id="2.7.7.65" evidence="2"/>
<dbReference type="Gene3D" id="1.20.120.50">
    <property type="entry name" value="Hemerythrin-like"/>
    <property type="match status" value="1"/>
</dbReference>
<dbReference type="GO" id="GO:0052621">
    <property type="term" value="F:diguanylate cyclase activity"/>
    <property type="evidence" value="ECO:0007669"/>
    <property type="project" value="UniProtKB-EC"/>
</dbReference>
<organism evidence="8 9">
    <name type="scientific">Orrella marina</name>
    <dbReference type="NCBI Taxonomy" id="2163011"/>
    <lineage>
        <taxon>Bacteria</taxon>
        <taxon>Pseudomonadati</taxon>
        <taxon>Pseudomonadota</taxon>
        <taxon>Betaproteobacteria</taxon>
        <taxon>Burkholderiales</taxon>
        <taxon>Alcaligenaceae</taxon>
        <taxon>Orrella</taxon>
    </lineage>
</organism>
<proteinExistence type="inferred from homology"/>
<reference evidence="8 9" key="1">
    <citation type="submission" date="2018-04" db="EMBL/GenBank/DDBJ databases">
        <title>Bordetella sp. HZ20 isolated from seawater.</title>
        <authorList>
            <person name="Sun C."/>
        </authorList>
    </citation>
    <scope>NUCLEOTIDE SEQUENCE [LARGE SCALE GENOMIC DNA]</scope>
    <source>
        <strain evidence="8 9">HZ20</strain>
    </source>
</reference>
<feature type="coiled-coil region" evidence="6">
    <location>
        <begin position="181"/>
        <end position="215"/>
    </location>
</feature>
<dbReference type="NCBIfam" id="TIGR00254">
    <property type="entry name" value="GGDEF"/>
    <property type="match status" value="1"/>
</dbReference>
<dbReference type="KEGG" id="boz:DBV39_16890"/>
<dbReference type="InterPro" id="IPR029787">
    <property type="entry name" value="Nucleotide_cyclase"/>
</dbReference>
<evidence type="ECO:0000256" key="2">
    <source>
        <dbReference type="ARBA" id="ARBA00012528"/>
    </source>
</evidence>
<dbReference type="InterPro" id="IPR012827">
    <property type="entry name" value="Hemerythrin_metal-bd"/>
</dbReference>
<evidence type="ECO:0000313" key="9">
    <source>
        <dbReference type="Proteomes" id="UP000244571"/>
    </source>
</evidence>
<comment type="similarity">
    <text evidence="1">Belongs to the hemerythrin family.</text>
</comment>
<dbReference type="Pfam" id="PF01814">
    <property type="entry name" value="Hemerythrin"/>
    <property type="match status" value="1"/>
</dbReference>
<evidence type="ECO:0000256" key="5">
    <source>
        <dbReference type="ARBA" id="ARBA00034247"/>
    </source>
</evidence>
<feature type="domain" description="GGDEF" evidence="7">
    <location>
        <begin position="243"/>
        <end position="379"/>
    </location>
</feature>
<dbReference type="InterPro" id="IPR043128">
    <property type="entry name" value="Rev_trsase/Diguanyl_cyclase"/>
</dbReference>
<evidence type="ECO:0000256" key="4">
    <source>
        <dbReference type="ARBA" id="ARBA00023004"/>
    </source>
</evidence>
<dbReference type="GO" id="GO:1902201">
    <property type="term" value="P:negative regulation of bacterial-type flagellum-dependent cell motility"/>
    <property type="evidence" value="ECO:0007669"/>
    <property type="project" value="TreeGrafter"/>
</dbReference>
<dbReference type="Proteomes" id="UP000244571">
    <property type="component" value="Chromosome"/>
</dbReference>
<dbReference type="GO" id="GO:0005886">
    <property type="term" value="C:plasma membrane"/>
    <property type="evidence" value="ECO:0007669"/>
    <property type="project" value="TreeGrafter"/>
</dbReference>
<dbReference type="OrthoDB" id="9813903at2"/>
<evidence type="ECO:0000313" key="8">
    <source>
        <dbReference type="EMBL" id="AWB35127.1"/>
    </source>
</evidence>
<comment type="catalytic activity">
    <reaction evidence="5">
        <text>2 GTP = 3',3'-c-di-GMP + 2 diphosphate</text>
        <dbReference type="Rhea" id="RHEA:24898"/>
        <dbReference type="ChEBI" id="CHEBI:33019"/>
        <dbReference type="ChEBI" id="CHEBI:37565"/>
        <dbReference type="ChEBI" id="CHEBI:58805"/>
        <dbReference type="EC" id="2.7.7.65"/>
    </reaction>
</comment>
<dbReference type="GO" id="GO:0043709">
    <property type="term" value="P:cell adhesion involved in single-species biofilm formation"/>
    <property type="evidence" value="ECO:0007669"/>
    <property type="project" value="TreeGrafter"/>
</dbReference>
<dbReference type="RefSeq" id="WP_108622537.1">
    <property type="nucleotide sequence ID" value="NZ_CP028901.1"/>
</dbReference>
<gene>
    <name evidence="8" type="ORF">DBV39_16890</name>
</gene>
<protein>
    <recommendedName>
        <fullName evidence="2">diguanylate cyclase</fullName>
        <ecNumber evidence="2">2.7.7.65</ecNumber>
    </recommendedName>
</protein>
<dbReference type="NCBIfam" id="TIGR02481">
    <property type="entry name" value="hemeryth_dom"/>
    <property type="match status" value="1"/>
</dbReference>
<evidence type="ECO:0000256" key="3">
    <source>
        <dbReference type="ARBA" id="ARBA00022723"/>
    </source>
</evidence>
<dbReference type="SMART" id="SM00267">
    <property type="entry name" value="GGDEF"/>
    <property type="match status" value="1"/>
</dbReference>
<dbReference type="EMBL" id="CP028901">
    <property type="protein sequence ID" value="AWB35127.1"/>
    <property type="molecule type" value="Genomic_DNA"/>
</dbReference>
<keyword evidence="9" id="KW-1185">Reference proteome</keyword>
<dbReference type="AlphaFoldDB" id="A0A2R4XMU9"/>
<dbReference type="PROSITE" id="PS50887">
    <property type="entry name" value="GGDEF"/>
    <property type="match status" value="1"/>
</dbReference>
<accession>A0A2R4XMU9</accession>
<evidence type="ECO:0000259" key="7">
    <source>
        <dbReference type="PROSITE" id="PS50887"/>
    </source>
</evidence>
<dbReference type="CDD" id="cd01949">
    <property type="entry name" value="GGDEF"/>
    <property type="match status" value="1"/>
</dbReference>
<dbReference type="PANTHER" id="PTHR45138:SF9">
    <property type="entry name" value="DIGUANYLATE CYCLASE DGCM-RELATED"/>
    <property type="match status" value="1"/>
</dbReference>
<dbReference type="SUPFAM" id="SSF47188">
    <property type="entry name" value="Hemerythrin-like"/>
    <property type="match status" value="1"/>
</dbReference>
<evidence type="ECO:0000256" key="1">
    <source>
        <dbReference type="ARBA" id="ARBA00010587"/>
    </source>
</evidence>
<evidence type="ECO:0000256" key="6">
    <source>
        <dbReference type="SAM" id="Coils"/>
    </source>
</evidence>
<dbReference type="NCBIfam" id="NF033749">
    <property type="entry name" value="bact_hemeryth"/>
    <property type="match status" value="1"/>
</dbReference>
<dbReference type="InterPro" id="IPR000160">
    <property type="entry name" value="GGDEF_dom"/>
</dbReference>
<dbReference type="CDD" id="cd12107">
    <property type="entry name" value="Hemerythrin"/>
    <property type="match status" value="1"/>
</dbReference>
<dbReference type="Pfam" id="PF00990">
    <property type="entry name" value="GGDEF"/>
    <property type="match status" value="1"/>
</dbReference>
<dbReference type="PANTHER" id="PTHR45138">
    <property type="entry name" value="REGULATORY COMPONENTS OF SENSORY TRANSDUCTION SYSTEM"/>
    <property type="match status" value="1"/>
</dbReference>
<keyword evidence="3" id="KW-0479">Metal-binding</keyword>
<dbReference type="GO" id="GO:0046872">
    <property type="term" value="F:metal ion binding"/>
    <property type="evidence" value="ECO:0007669"/>
    <property type="project" value="UniProtKB-KW"/>
</dbReference>
<keyword evidence="4" id="KW-0408">Iron</keyword>
<name>A0A2R4XMU9_9BURK</name>
<dbReference type="InterPro" id="IPR035938">
    <property type="entry name" value="Hemerythrin-like_sf"/>
</dbReference>
<dbReference type="Gene3D" id="3.30.70.270">
    <property type="match status" value="1"/>
</dbReference>
<sequence>METFAWDKNFLTGIESVDSQHHQLVDLFNELNESLFSTDTNREEIIEKAFESVVDYTHYHFTDEEALMEGAGVDPRHIDIHKALHDQFVEQVKALWTQREIIANNPEVFVGFLTSWLGMHILGVDQSLARQIRRVREGMDPAHAWELEGSAQDNSTQALLKMINQLYKVLTVQNTKLAEANTQLEDRVRLRTEELAQANADLIQANRQLEAFSRTDGLLQIANRAYFDEQLELACAQSSRRGETIGLLMIDVDYFKRYNDTYGHQAGDDCLRAVANAIRQTLSRKTDLLARYGGEELAVILPDTDQRGVALMAERVVQAVAALDLPHEKSDAASHVTVSVGGVSAIAAESGATEDLIAKADAALYDAKNGGRNRFVMAH</sequence>
<dbReference type="InterPro" id="IPR012312">
    <property type="entry name" value="Hemerythrin-like"/>
</dbReference>
<dbReference type="FunFam" id="3.30.70.270:FF:000001">
    <property type="entry name" value="Diguanylate cyclase domain protein"/>
    <property type="match status" value="1"/>
</dbReference>
<dbReference type="SUPFAM" id="SSF55073">
    <property type="entry name" value="Nucleotide cyclase"/>
    <property type="match status" value="1"/>
</dbReference>
<dbReference type="InterPro" id="IPR050469">
    <property type="entry name" value="Diguanylate_Cyclase"/>
</dbReference>